<comment type="caution">
    <text evidence="8">The sequence shown here is derived from an EMBL/GenBank/DDBJ whole genome shotgun (WGS) entry which is preliminary data.</text>
</comment>
<feature type="domain" description="Exoribonuclease phosphorolytic" evidence="7">
    <location>
        <begin position="138"/>
        <end position="196"/>
    </location>
</feature>
<comment type="similarity">
    <text evidence="2">Belongs to the RNase PH family.</text>
</comment>
<dbReference type="EMBL" id="JAHIBW010000025">
    <property type="protein sequence ID" value="KAG7297655.1"/>
    <property type="molecule type" value="Genomic_DNA"/>
</dbReference>
<evidence type="ECO:0000256" key="5">
    <source>
        <dbReference type="ARBA" id="ARBA00023242"/>
    </source>
</evidence>
<dbReference type="Pfam" id="PF03725">
    <property type="entry name" value="RNase_PH_C"/>
    <property type="match status" value="1"/>
</dbReference>
<evidence type="ECO:0000256" key="2">
    <source>
        <dbReference type="ARBA" id="ARBA00006678"/>
    </source>
</evidence>
<sequence length="221" mass="24191">MVTEGTKSTEFKLRTMKCEMNFLSKSDGSAILSQGETVALVSVNGPLDIKMGSQSIEKSTLEVLFSSKSGKPSVQDRYKENVIRQTCETAILGCLYPRTGITVTIQELEDYGALLATCINCTCLALLNSGVAMKYVYAAVTCGVGEDGNIILDPTPAQREKCLADMTFVFDSREKKLITSFTSGTFSEAAHQEALARSRAASDLLFAFYRDMLRNYSHVIQ</sequence>
<evidence type="ECO:0000313" key="9">
    <source>
        <dbReference type="Proteomes" id="UP000823941"/>
    </source>
</evidence>
<comment type="subcellular location">
    <subcellularLocation>
        <location evidence="1">Nucleus</location>
    </subcellularLocation>
</comment>
<dbReference type="CDD" id="cd11372">
    <property type="entry name" value="RNase_PH_RRP46"/>
    <property type="match status" value="1"/>
</dbReference>
<protein>
    <submittedName>
        <fullName evidence="8">Uncharacterized protein</fullName>
    </submittedName>
</protein>
<dbReference type="InterPro" id="IPR020568">
    <property type="entry name" value="Ribosomal_Su5_D2-typ_SF"/>
</dbReference>
<dbReference type="Gene3D" id="3.30.230.70">
    <property type="entry name" value="GHMP Kinase, N-terminal domain"/>
    <property type="match status" value="1"/>
</dbReference>
<dbReference type="Proteomes" id="UP000823941">
    <property type="component" value="Chromosome 25"/>
</dbReference>
<reference evidence="8 9" key="1">
    <citation type="submission" date="2021-06" db="EMBL/GenBank/DDBJ databases">
        <title>A haploid diamondback moth (Plutella xylostella L.) genome assembly resolves 31 chromosomes and identifies a diamide resistance mutation.</title>
        <authorList>
            <person name="Ward C.M."/>
            <person name="Perry K.D."/>
            <person name="Baker G."/>
            <person name="Powis K."/>
            <person name="Heckel D.G."/>
            <person name="Baxter S.W."/>
        </authorList>
    </citation>
    <scope>NUCLEOTIDE SEQUENCE [LARGE SCALE GENOMIC DNA]</scope>
    <source>
        <strain evidence="8 9">LV</strain>
        <tissue evidence="8">Single pupa</tissue>
    </source>
</reference>
<dbReference type="Pfam" id="PF01138">
    <property type="entry name" value="RNase_PH"/>
    <property type="match status" value="1"/>
</dbReference>
<evidence type="ECO:0000256" key="4">
    <source>
        <dbReference type="ARBA" id="ARBA00022835"/>
    </source>
</evidence>
<dbReference type="SUPFAM" id="SSF54211">
    <property type="entry name" value="Ribosomal protein S5 domain 2-like"/>
    <property type="match status" value="1"/>
</dbReference>
<evidence type="ECO:0000256" key="1">
    <source>
        <dbReference type="ARBA" id="ARBA00004123"/>
    </source>
</evidence>
<dbReference type="PANTHER" id="PTHR11953:SF1">
    <property type="entry name" value="EXOSOME COMPLEX COMPONENT RRP46"/>
    <property type="match status" value="1"/>
</dbReference>
<evidence type="ECO:0000259" key="6">
    <source>
        <dbReference type="Pfam" id="PF01138"/>
    </source>
</evidence>
<evidence type="ECO:0000259" key="7">
    <source>
        <dbReference type="Pfam" id="PF03725"/>
    </source>
</evidence>
<gene>
    <name evidence="8" type="ORF">JYU34_018370</name>
</gene>
<keyword evidence="9" id="KW-1185">Reference proteome</keyword>
<evidence type="ECO:0000313" key="8">
    <source>
        <dbReference type="EMBL" id="KAG7297655.1"/>
    </source>
</evidence>
<dbReference type="InterPro" id="IPR015847">
    <property type="entry name" value="ExoRNase_PH_dom2"/>
</dbReference>
<evidence type="ECO:0000256" key="3">
    <source>
        <dbReference type="ARBA" id="ARBA00022552"/>
    </source>
</evidence>
<dbReference type="SUPFAM" id="SSF55666">
    <property type="entry name" value="Ribonuclease PH domain 2-like"/>
    <property type="match status" value="1"/>
</dbReference>
<keyword evidence="3" id="KW-0698">rRNA processing</keyword>
<dbReference type="InterPro" id="IPR027408">
    <property type="entry name" value="PNPase/RNase_PH_dom_sf"/>
</dbReference>
<accession>A0ABQ7PXE2</accession>
<dbReference type="InterPro" id="IPR001247">
    <property type="entry name" value="ExoRNase_PH_dom1"/>
</dbReference>
<dbReference type="InterPro" id="IPR036345">
    <property type="entry name" value="ExoRNase_PH_dom2_sf"/>
</dbReference>
<proteinExistence type="inferred from homology"/>
<name>A0ABQ7PXE2_PLUXY</name>
<dbReference type="InterPro" id="IPR050080">
    <property type="entry name" value="RNase_PH"/>
</dbReference>
<keyword evidence="5" id="KW-0539">Nucleus</keyword>
<keyword evidence="4" id="KW-0271">Exosome</keyword>
<feature type="domain" description="Exoribonuclease phosphorolytic" evidence="6">
    <location>
        <begin position="13"/>
        <end position="131"/>
    </location>
</feature>
<dbReference type="PANTHER" id="PTHR11953">
    <property type="entry name" value="EXOSOME COMPLEX COMPONENT"/>
    <property type="match status" value="1"/>
</dbReference>
<organism evidence="8 9">
    <name type="scientific">Plutella xylostella</name>
    <name type="common">Diamondback moth</name>
    <name type="synonym">Plutella maculipennis</name>
    <dbReference type="NCBI Taxonomy" id="51655"/>
    <lineage>
        <taxon>Eukaryota</taxon>
        <taxon>Metazoa</taxon>
        <taxon>Ecdysozoa</taxon>
        <taxon>Arthropoda</taxon>
        <taxon>Hexapoda</taxon>
        <taxon>Insecta</taxon>
        <taxon>Pterygota</taxon>
        <taxon>Neoptera</taxon>
        <taxon>Endopterygota</taxon>
        <taxon>Lepidoptera</taxon>
        <taxon>Glossata</taxon>
        <taxon>Ditrysia</taxon>
        <taxon>Yponomeutoidea</taxon>
        <taxon>Plutellidae</taxon>
        <taxon>Plutella</taxon>
    </lineage>
</organism>